<comment type="subunit">
    <text evidence="6">Associates with the cytoplasmic CCR4-NOT deadenylase complex to trigger ARE-containing mRNA deadenylation and decay processes.</text>
</comment>
<evidence type="ECO:0000256" key="5">
    <source>
        <dbReference type="PROSITE-ProRule" id="PRU00723"/>
    </source>
</evidence>
<evidence type="ECO:0000313" key="10">
    <source>
        <dbReference type="Proteomes" id="UP001166093"/>
    </source>
</evidence>
<accession>A0ABS2Y5M1</accession>
<feature type="non-terminal residue" evidence="9">
    <location>
        <position position="508"/>
    </location>
</feature>
<keyword evidence="2 6" id="KW-0677">Repeat</keyword>
<feature type="domain" description="C3H1-type" evidence="8">
    <location>
        <begin position="290"/>
        <end position="318"/>
    </location>
</feature>
<keyword evidence="10" id="KW-1185">Reference proteome</keyword>
<dbReference type="SMART" id="SM00356">
    <property type="entry name" value="ZnF_C3H1"/>
    <property type="match status" value="2"/>
</dbReference>
<keyword evidence="6" id="KW-0963">Cytoplasm</keyword>
<keyword evidence="4 5" id="KW-0862">Zinc</keyword>
<keyword evidence="6" id="KW-0539">Nucleus</keyword>
<keyword evidence="3 5" id="KW-0863">Zinc-finger</keyword>
<feature type="region of interest" description="Disordered" evidence="7">
    <location>
        <begin position="393"/>
        <end position="493"/>
    </location>
</feature>
<keyword evidence="1 5" id="KW-0479">Metal-binding</keyword>
<evidence type="ECO:0000256" key="7">
    <source>
        <dbReference type="SAM" id="MobiDB-lite"/>
    </source>
</evidence>
<dbReference type="PANTHER" id="PTHR12547">
    <property type="entry name" value="CCCH ZINC FINGER/TIS11-RELATED"/>
    <property type="match status" value="1"/>
</dbReference>
<dbReference type="Gene3D" id="3.30.60.20">
    <property type="match status" value="1"/>
</dbReference>
<dbReference type="SUPFAM" id="SSF57889">
    <property type="entry name" value="Cysteine-rich domain"/>
    <property type="match status" value="1"/>
</dbReference>
<keyword evidence="6" id="KW-0687">Ribonucleoprotein</keyword>
<feature type="region of interest" description="Disordered" evidence="7">
    <location>
        <begin position="1"/>
        <end position="28"/>
    </location>
</feature>
<gene>
    <name evidence="9" type="primary">Zfp36l3_1</name>
    <name evidence="9" type="ORF">GTO93_0007055</name>
</gene>
<protein>
    <recommendedName>
        <fullName evidence="6">mRNA decay activator protein ZFP36</fullName>
    </recommendedName>
    <alternativeName>
        <fullName evidence="6">Zinc finger protein 36</fullName>
    </alternativeName>
</protein>
<dbReference type="Pfam" id="PF00642">
    <property type="entry name" value="zf-CCCH"/>
    <property type="match status" value="2"/>
</dbReference>
<feature type="zinc finger region" description="C3H1-type" evidence="5">
    <location>
        <begin position="290"/>
        <end position="318"/>
    </location>
</feature>
<feature type="domain" description="C3H1-type" evidence="8">
    <location>
        <begin position="328"/>
        <end position="356"/>
    </location>
</feature>
<dbReference type="Gene3D" id="4.10.1000.10">
    <property type="entry name" value="Zinc finger, CCCH-type"/>
    <property type="match status" value="2"/>
</dbReference>
<proteinExistence type="predicted"/>
<feature type="region of interest" description="Disordered" evidence="7">
    <location>
        <begin position="359"/>
        <end position="381"/>
    </location>
</feature>
<dbReference type="Proteomes" id="UP001166093">
    <property type="component" value="Unassembled WGS sequence"/>
</dbReference>
<feature type="non-terminal residue" evidence="9">
    <location>
        <position position="1"/>
    </location>
</feature>
<evidence type="ECO:0000256" key="1">
    <source>
        <dbReference type="ARBA" id="ARBA00022723"/>
    </source>
</evidence>
<evidence type="ECO:0000256" key="6">
    <source>
        <dbReference type="RuleBase" id="RU369014"/>
    </source>
</evidence>
<feature type="zinc finger region" description="C3H1-type" evidence="5">
    <location>
        <begin position="328"/>
        <end position="356"/>
    </location>
</feature>
<comment type="caution">
    <text evidence="9">The sequence shown here is derived from an EMBL/GenBank/DDBJ whole genome shotgun (WGS) entry which is preliminary data.</text>
</comment>
<organism evidence="9 10">
    <name type="scientific">Polyodon spathula</name>
    <name type="common">North American paddlefish</name>
    <name type="synonym">Squalus spathula</name>
    <dbReference type="NCBI Taxonomy" id="7913"/>
    <lineage>
        <taxon>Eukaryota</taxon>
        <taxon>Metazoa</taxon>
        <taxon>Chordata</taxon>
        <taxon>Craniata</taxon>
        <taxon>Vertebrata</taxon>
        <taxon>Euteleostomi</taxon>
        <taxon>Actinopterygii</taxon>
        <taxon>Chondrostei</taxon>
        <taxon>Acipenseriformes</taxon>
        <taxon>Polyodontidae</taxon>
        <taxon>Polyodon</taxon>
    </lineage>
</organism>
<sequence>MRRNSPCLPHPSQNPQRRPSTSHREDMNLRSSDCVTHPAHHTAVLLPAMNSTVKRLTIRKPWAGGQDICPALLEEAKKQVEAGEETTCAAQRGHNGVRYPIQLDKMLLSKVKVPHTSVMHSYTRPKVCQFCKKLLKGLFRQGLQCKVQRPEFCSPGTKFQATKWLRVPSALPLPNILNMTLNESYNREQQPVKPIGAQLSSNTLTSSYQLSSYDDVNGAEQLDDAPCWSFDRSFWTQPEPSKRLSQFRTDRSVSLTENSISGFGGAKTLAVPPPPGFPPLSAQTPLPSNRYKTELCRSYEESGICKYLNKCQFAHGASELRTLNRHPKYKTEMCRTFYNFGYCPYGARCHFIHQESLSSNDVQPNQTPQPRQQQQQQQPRMFRQSVSFAGFLGSRSSPPPSLQDPLGFTRAPSVSPPPADLHSPVFTRTGEAAPQPTKNAFHTHGKVSPKDGQNVFIPRPNLQRCASEDSLSDRDSYSSGSLSGSESPTFDSTGNRRLVVFTRLSVSD</sequence>
<reference evidence="9" key="1">
    <citation type="journal article" date="2021" name="Cell">
        <title>Tracing the genetic footprints of vertebrate landing in non-teleost ray-finned fishes.</title>
        <authorList>
            <person name="Bi X."/>
            <person name="Wang K."/>
            <person name="Yang L."/>
            <person name="Pan H."/>
            <person name="Jiang H."/>
            <person name="Wei Q."/>
            <person name="Fang M."/>
            <person name="Yu H."/>
            <person name="Zhu C."/>
            <person name="Cai Y."/>
            <person name="He Y."/>
            <person name="Gan X."/>
            <person name="Zeng H."/>
            <person name="Yu D."/>
            <person name="Zhu Y."/>
            <person name="Jiang H."/>
            <person name="Qiu Q."/>
            <person name="Yang H."/>
            <person name="Zhang Y.E."/>
            <person name="Wang W."/>
            <person name="Zhu M."/>
            <person name="He S."/>
            <person name="Zhang G."/>
        </authorList>
    </citation>
    <scope>NUCLEOTIDE SEQUENCE</scope>
    <source>
        <strain evidence="9">Pddl_001</strain>
    </source>
</reference>
<feature type="compositionally biased region" description="Low complexity" evidence="7">
    <location>
        <begin position="477"/>
        <end position="487"/>
    </location>
</feature>
<evidence type="ECO:0000256" key="3">
    <source>
        <dbReference type="ARBA" id="ARBA00022771"/>
    </source>
</evidence>
<dbReference type="PROSITE" id="PS50103">
    <property type="entry name" value="ZF_C3H1"/>
    <property type="match status" value="2"/>
</dbReference>
<comment type="function">
    <text evidence="6">Zinc-finger RNA-binding protein that destabilizes several cytoplasmic AU-rich element (ARE)-containing mRNA transcripts by promoting their poly(A) tail removal or deadenylation, and hence provide a mechanism for attenuating protein synthesis. Acts as a 3'-untranslated region (UTR) ARE mRNA-binding adapter protein to communicate signaling events to the mRNA decay machinery. Functions by recruiting the CCR4-NOT deadenylase complex and probably other components of the cytoplasmic RNA decay machinery to the bound ARE-containing mRNAs, and hence promotes ARE-mediated mRNA deadenylation and decay processes. Binds to 3'-UTR ARE of numerous mRNAs.</text>
</comment>
<evidence type="ECO:0000256" key="2">
    <source>
        <dbReference type="ARBA" id="ARBA00022737"/>
    </source>
</evidence>
<feature type="compositionally biased region" description="Low complexity" evidence="7">
    <location>
        <begin position="363"/>
        <end position="381"/>
    </location>
</feature>
<comment type="subcellular location">
    <subcellularLocation>
        <location evidence="6">Nucleus</location>
    </subcellularLocation>
    <subcellularLocation>
        <location evidence="6">Cytoplasm</location>
    </subcellularLocation>
</comment>
<dbReference type="InterPro" id="IPR000571">
    <property type="entry name" value="Znf_CCCH"/>
</dbReference>
<dbReference type="PANTHER" id="PTHR12547:SF157">
    <property type="entry name" value="MRNA DECAY ACTIVATOR PROTEIN ZFP36"/>
    <property type="match status" value="1"/>
</dbReference>
<evidence type="ECO:0000256" key="4">
    <source>
        <dbReference type="ARBA" id="ARBA00022833"/>
    </source>
</evidence>
<name>A0ABS2Y5M1_POLSP</name>
<dbReference type="EMBL" id="JAAWVQ010109416">
    <property type="protein sequence ID" value="MBN3281511.1"/>
    <property type="molecule type" value="Genomic_DNA"/>
</dbReference>
<dbReference type="InterPro" id="IPR036855">
    <property type="entry name" value="Znf_CCCH_sf"/>
</dbReference>
<dbReference type="InterPro" id="IPR045877">
    <property type="entry name" value="ZFP36-like"/>
</dbReference>
<evidence type="ECO:0000259" key="8">
    <source>
        <dbReference type="PROSITE" id="PS50103"/>
    </source>
</evidence>
<dbReference type="InterPro" id="IPR046349">
    <property type="entry name" value="C1-like_sf"/>
</dbReference>
<dbReference type="SUPFAM" id="SSF90229">
    <property type="entry name" value="CCCH zinc finger"/>
    <property type="match status" value="2"/>
</dbReference>
<evidence type="ECO:0000313" key="9">
    <source>
        <dbReference type="EMBL" id="MBN3281511.1"/>
    </source>
</evidence>